<proteinExistence type="predicted"/>
<feature type="non-terminal residue" evidence="2">
    <location>
        <position position="1"/>
    </location>
</feature>
<dbReference type="Proteomes" id="UP000811619">
    <property type="component" value="Unassembled WGS sequence"/>
</dbReference>
<comment type="caution">
    <text evidence="2">The sequence shown here is derived from an EMBL/GenBank/DDBJ whole genome shotgun (WGS) entry which is preliminary data.</text>
</comment>
<evidence type="ECO:0000256" key="1">
    <source>
        <dbReference type="SAM" id="MobiDB-lite"/>
    </source>
</evidence>
<name>A0A8K0NJC0_9HYPO</name>
<protein>
    <submittedName>
        <fullName evidence="2">Uncharacterized protein</fullName>
    </submittedName>
</protein>
<dbReference type="AlphaFoldDB" id="A0A8K0NJC0"/>
<reference evidence="2" key="1">
    <citation type="journal article" date="2020" name="bioRxiv">
        <title>Whole genome comparisons of ergot fungi reveals the divergence and evolution of species within the genus Claviceps are the result of varying mechanisms driving genome evolution and host range expansion.</title>
        <authorList>
            <person name="Wyka S.A."/>
            <person name="Mondo S.J."/>
            <person name="Liu M."/>
            <person name="Dettman J."/>
            <person name="Nalam V."/>
            <person name="Broders K.D."/>
        </authorList>
    </citation>
    <scope>NUCLEOTIDE SEQUENCE</scope>
    <source>
        <strain evidence="2">CCC 489</strain>
    </source>
</reference>
<evidence type="ECO:0000313" key="2">
    <source>
        <dbReference type="EMBL" id="KAG5926702.1"/>
    </source>
</evidence>
<organism evidence="2 3">
    <name type="scientific">Claviceps africana</name>
    <dbReference type="NCBI Taxonomy" id="83212"/>
    <lineage>
        <taxon>Eukaryota</taxon>
        <taxon>Fungi</taxon>
        <taxon>Dikarya</taxon>
        <taxon>Ascomycota</taxon>
        <taxon>Pezizomycotina</taxon>
        <taxon>Sordariomycetes</taxon>
        <taxon>Hypocreomycetidae</taxon>
        <taxon>Hypocreales</taxon>
        <taxon>Clavicipitaceae</taxon>
        <taxon>Claviceps</taxon>
    </lineage>
</organism>
<feature type="compositionally biased region" description="Polar residues" evidence="1">
    <location>
        <begin position="119"/>
        <end position="128"/>
    </location>
</feature>
<dbReference type="OrthoDB" id="3559580at2759"/>
<keyword evidence="3" id="KW-1185">Reference proteome</keyword>
<accession>A0A8K0NJC0</accession>
<gene>
    <name evidence="2" type="ORF">E4U42_003025</name>
</gene>
<feature type="region of interest" description="Disordered" evidence="1">
    <location>
        <begin position="107"/>
        <end position="128"/>
    </location>
</feature>
<dbReference type="EMBL" id="SRPY01000243">
    <property type="protein sequence ID" value="KAG5926702.1"/>
    <property type="molecule type" value="Genomic_DNA"/>
</dbReference>
<sequence length="128" mass="14614">MPTSWTDWSDWSMDHSQNLLYRVRQDQQGNLDYEYNHDHQMHAETPRGGPLTMEALTAQLEGLSPGSSFDDQVQMPWMRNATLNQDILSQKQNTPMQRAVVESDQMQCDISPAEAGDPPSTTYPAHDY</sequence>
<evidence type="ECO:0000313" key="3">
    <source>
        <dbReference type="Proteomes" id="UP000811619"/>
    </source>
</evidence>